<evidence type="ECO:0000256" key="3">
    <source>
        <dbReference type="ARBA" id="ARBA00023136"/>
    </source>
</evidence>
<organism evidence="6 7">
    <name type="scientific">Candidatus Sherwoodlollariibacterium unditelluris</name>
    <dbReference type="NCBI Taxonomy" id="1974757"/>
    <lineage>
        <taxon>Bacteria</taxon>
        <taxon>Pseudomonadati</taxon>
        <taxon>Candidatus Omnitrophota</taxon>
        <taxon>Candidatus Sherwoodlollariibacterium</taxon>
    </lineage>
</organism>
<keyword evidence="3 5" id="KW-0472">Membrane</keyword>
<evidence type="ECO:0000256" key="1">
    <source>
        <dbReference type="ARBA" id="ARBA00004236"/>
    </source>
</evidence>
<dbReference type="GO" id="GO:0005886">
    <property type="term" value="C:plasma membrane"/>
    <property type="evidence" value="ECO:0007669"/>
    <property type="project" value="UniProtKB-SubCell"/>
</dbReference>
<dbReference type="Pfam" id="PF13624">
    <property type="entry name" value="SurA_N_3"/>
    <property type="match status" value="1"/>
</dbReference>
<feature type="transmembrane region" description="Helical" evidence="5">
    <location>
        <begin position="12"/>
        <end position="31"/>
    </location>
</feature>
<evidence type="ECO:0000313" key="7">
    <source>
        <dbReference type="Proteomes" id="UP000231292"/>
    </source>
</evidence>
<keyword evidence="5" id="KW-1133">Transmembrane helix</keyword>
<dbReference type="InterPro" id="IPR052029">
    <property type="entry name" value="PpiD_chaperone"/>
</dbReference>
<comment type="caution">
    <text evidence="6">The sequence shown here is derived from an EMBL/GenBank/DDBJ whole genome shotgun (WGS) entry which is preliminary data.</text>
</comment>
<evidence type="ECO:0000256" key="5">
    <source>
        <dbReference type="SAM" id="Phobius"/>
    </source>
</evidence>
<sequence>MLRLLRNKKTAKKIWIGLAIMVLPAFVFWGFGSASRGKNESGYIGKISGKKISDLEFKDSLSAVRNMAIMQYGEKLPEIEKYLDLEAQTWQRLALLYEAKKYKIKASDQEVVELIESYPFFKHNGAFDNRIYNDLLKYAFRTQARIFEEQTRQNIIISKLYHKITEGVTIDDHEIREGYIKIKSANDPKFKIDEKKFSSERKEFELRILEEKKQAYFSKFVEGLIKKNKK</sequence>
<keyword evidence="5" id="KW-0812">Transmembrane</keyword>
<dbReference type="SUPFAM" id="SSF109998">
    <property type="entry name" value="Triger factor/SurA peptide-binding domain-like"/>
    <property type="match status" value="1"/>
</dbReference>
<gene>
    <name evidence="6" type="ORF">COX41_03565</name>
</gene>
<dbReference type="PANTHER" id="PTHR47529">
    <property type="entry name" value="PEPTIDYL-PROLYL CIS-TRANS ISOMERASE D"/>
    <property type="match status" value="1"/>
</dbReference>
<dbReference type="InterPro" id="IPR027304">
    <property type="entry name" value="Trigger_fact/SurA_dom_sf"/>
</dbReference>
<comment type="subcellular location">
    <subcellularLocation>
        <location evidence="1">Cell membrane</location>
    </subcellularLocation>
</comment>
<reference evidence="6 7" key="1">
    <citation type="submission" date="2017-09" db="EMBL/GenBank/DDBJ databases">
        <title>Depth-based differentiation of microbial function through sediment-hosted aquifers and enrichment of novel symbionts in the deep terrestrial subsurface.</title>
        <authorList>
            <person name="Probst A.J."/>
            <person name="Ladd B."/>
            <person name="Jarett J.K."/>
            <person name="Geller-Mcgrath D.E."/>
            <person name="Sieber C.M."/>
            <person name="Emerson J.B."/>
            <person name="Anantharaman K."/>
            <person name="Thomas B.C."/>
            <person name="Malmstrom R."/>
            <person name="Stieglmeier M."/>
            <person name="Klingl A."/>
            <person name="Woyke T."/>
            <person name="Ryan C.M."/>
            <person name="Banfield J.F."/>
        </authorList>
    </citation>
    <scope>NUCLEOTIDE SEQUENCE [LARGE SCALE GENOMIC DNA]</scope>
    <source>
        <strain evidence="6">CG23_combo_of_CG06-09_8_20_14_all_41_10</strain>
    </source>
</reference>
<protein>
    <recommendedName>
        <fullName evidence="8">PpiC domain-containing protein</fullName>
    </recommendedName>
</protein>
<evidence type="ECO:0000256" key="4">
    <source>
        <dbReference type="ARBA" id="ARBA00023186"/>
    </source>
</evidence>
<name>A0A2G9YJB4_9BACT</name>
<proteinExistence type="predicted"/>
<keyword evidence="2" id="KW-1003">Cell membrane</keyword>
<keyword evidence="4" id="KW-0143">Chaperone</keyword>
<dbReference type="EMBL" id="PCRK01000087">
    <property type="protein sequence ID" value="PIP19304.1"/>
    <property type="molecule type" value="Genomic_DNA"/>
</dbReference>
<dbReference type="Gene3D" id="1.10.4030.10">
    <property type="entry name" value="Porin chaperone SurA, peptide-binding domain"/>
    <property type="match status" value="1"/>
</dbReference>
<dbReference type="AlphaFoldDB" id="A0A2G9YJB4"/>
<evidence type="ECO:0008006" key="8">
    <source>
        <dbReference type="Google" id="ProtNLM"/>
    </source>
</evidence>
<evidence type="ECO:0000256" key="2">
    <source>
        <dbReference type="ARBA" id="ARBA00022475"/>
    </source>
</evidence>
<evidence type="ECO:0000313" key="6">
    <source>
        <dbReference type="EMBL" id="PIP19304.1"/>
    </source>
</evidence>
<dbReference type="PANTHER" id="PTHR47529:SF1">
    <property type="entry name" value="PERIPLASMIC CHAPERONE PPID"/>
    <property type="match status" value="1"/>
</dbReference>
<accession>A0A2G9YJB4</accession>
<dbReference type="Proteomes" id="UP000231292">
    <property type="component" value="Unassembled WGS sequence"/>
</dbReference>